<evidence type="ECO:0000313" key="4">
    <source>
        <dbReference type="Proteomes" id="UP000245202"/>
    </source>
</evidence>
<feature type="signal peptide" evidence="2">
    <location>
        <begin position="1"/>
        <end position="33"/>
    </location>
</feature>
<dbReference type="AlphaFoldDB" id="A0A2R5ERI4"/>
<evidence type="ECO:0000256" key="2">
    <source>
        <dbReference type="SAM" id="SignalP"/>
    </source>
</evidence>
<reference evidence="3 4" key="1">
    <citation type="submission" date="2017-08" db="EMBL/GenBank/DDBJ databases">
        <title>Substantial Increase in Enzyme Production by Combined Drug-Resistance Mutations in Paenibacillus agaridevorans.</title>
        <authorList>
            <person name="Tanaka Y."/>
            <person name="Funane K."/>
            <person name="Hosaka T."/>
            <person name="Shiwa Y."/>
            <person name="Fujita N."/>
            <person name="Miyazaki T."/>
            <person name="Yoshikawa H."/>
            <person name="Murakami K."/>
            <person name="Kasahara K."/>
            <person name="Inaoka T."/>
            <person name="Hiraga Y."/>
            <person name="Ochi K."/>
        </authorList>
    </citation>
    <scope>NUCLEOTIDE SEQUENCE [LARGE SCALE GENOMIC DNA]</scope>
    <source>
        <strain evidence="3 4">T-3040</strain>
    </source>
</reference>
<sequence length="279" mass="31100">MRIRNRRMSMGMTIGMAGLAFLLSLNLSMTAFAAPFEFTPTAKKAFDKMVSAASSSVSASLKKQYAELQTLQRQDLDWDSKINALHYRNEENDGKLRKAIREIDSAKIKALENAAASLKKQHEPLFKLYETQKTQLSLARSFKNKNLTSALSVQVEMTKAAVQAAKKMQSDKNAELKKAKADANAKMKQLRRMLDENDATESKIKAAKAAASTYKKMFTTEGKVLGGAVRGGDTNGTAASFTRMIAHQRQILVQKYLIHSYEERIAASIEKTETKMRSF</sequence>
<gene>
    <name evidence="3" type="ORF">PAT3040_03934</name>
</gene>
<comment type="caution">
    <text evidence="3">The sequence shown here is derived from an EMBL/GenBank/DDBJ whole genome shotgun (WGS) entry which is preliminary data.</text>
</comment>
<feature type="coiled-coil region" evidence="1">
    <location>
        <begin position="162"/>
        <end position="210"/>
    </location>
</feature>
<protein>
    <submittedName>
        <fullName evidence="3">Uncharacterized protein</fullName>
    </submittedName>
</protein>
<accession>A0A2R5ERI4</accession>
<keyword evidence="4" id="KW-1185">Reference proteome</keyword>
<evidence type="ECO:0000313" key="3">
    <source>
        <dbReference type="EMBL" id="GBG09292.1"/>
    </source>
</evidence>
<dbReference type="RefSeq" id="WP_108994055.1">
    <property type="nucleotide sequence ID" value="NZ_BDQX01000208.1"/>
</dbReference>
<proteinExistence type="predicted"/>
<keyword evidence="2" id="KW-0732">Signal</keyword>
<dbReference type="Proteomes" id="UP000245202">
    <property type="component" value="Unassembled WGS sequence"/>
</dbReference>
<dbReference type="EMBL" id="BDQX01000208">
    <property type="protein sequence ID" value="GBG09292.1"/>
    <property type="molecule type" value="Genomic_DNA"/>
</dbReference>
<evidence type="ECO:0000256" key="1">
    <source>
        <dbReference type="SAM" id="Coils"/>
    </source>
</evidence>
<keyword evidence="1" id="KW-0175">Coiled coil</keyword>
<feature type="chain" id="PRO_5015352274" evidence="2">
    <location>
        <begin position="34"/>
        <end position="279"/>
    </location>
</feature>
<organism evidence="3 4">
    <name type="scientific">Paenibacillus agaridevorans</name>
    <dbReference type="NCBI Taxonomy" id="171404"/>
    <lineage>
        <taxon>Bacteria</taxon>
        <taxon>Bacillati</taxon>
        <taxon>Bacillota</taxon>
        <taxon>Bacilli</taxon>
        <taxon>Bacillales</taxon>
        <taxon>Paenibacillaceae</taxon>
        <taxon>Paenibacillus</taxon>
    </lineage>
</organism>
<name>A0A2R5ERI4_9BACL</name>